<evidence type="ECO:0000313" key="2">
    <source>
        <dbReference type="Proteomes" id="UP001320170"/>
    </source>
</evidence>
<evidence type="ECO:0000313" key="1">
    <source>
        <dbReference type="EMBL" id="MCE3531044.1"/>
    </source>
</evidence>
<reference evidence="1 2" key="1">
    <citation type="journal article" date="2024" name="Pathogens">
        <title>Characterization of a Novel Species of Legionella Isolated from a Healthcare Facility: Legionella resiliens sp. nov.</title>
        <authorList>
            <person name="Cristino S."/>
            <person name="Pascale M.R."/>
            <person name="Marino F."/>
            <person name="Derelitto C."/>
            <person name="Salaris S."/>
            <person name="Orsini M."/>
            <person name="Squarzoni S."/>
            <person name="Grottola A."/>
            <person name="Girolamini L."/>
        </authorList>
    </citation>
    <scope>NUCLEOTIDE SEQUENCE [LARGE SCALE GENOMIC DNA]</scope>
    <source>
        <strain evidence="1 2">8cVS16</strain>
    </source>
</reference>
<protein>
    <recommendedName>
        <fullName evidence="3">Coiled-coil protein</fullName>
    </recommendedName>
</protein>
<keyword evidence="2" id="KW-1185">Reference proteome</keyword>
<dbReference type="Proteomes" id="UP001320170">
    <property type="component" value="Unassembled WGS sequence"/>
</dbReference>
<dbReference type="RefSeq" id="WP_182350978.1">
    <property type="nucleotide sequence ID" value="NZ_JAJSPM010000001.1"/>
</dbReference>
<evidence type="ECO:0008006" key="3">
    <source>
        <dbReference type="Google" id="ProtNLM"/>
    </source>
</evidence>
<proteinExistence type="predicted"/>
<gene>
    <name evidence="1" type="ORF">LXO92_01465</name>
</gene>
<name>A0ABS8X288_9GAMM</name>
<organism evidence="1 2">
    <name type="scientific">Legionella resiliens</name>
    <dbReference type="NCBI Taxonomy" id="2905958"/>
    <lineage>
        <taxon>Bacteria</taxon>
        <taxon>Pseudomonadati</taxon>
        <taxon>Pseudomonadota</taxon>
        <taxon>Gammaproteobacteria</taxon>
        <taxon>Legionellales</taxon>
        <taxon>Legionellaceae</taxon>
        <taxon>Legionella</taxon>
    </lineage>
</organism>
<dbReference type="EMBL" id="JAJTND010000001">
    <property type="protein sequence ID" value="MCE3531044.1"/>
    <property type="molecule type" value="Genomic_DNA"/>
</dbReference>
<sequence length="45" mass="5045">MIALQKERTEDLALLKQQLQKSLQQYDAALDSVQSEDKGKARSAP</sequence>
<accession>A0ABS8X288</accession>
<comment type="caution">
    <text evidence="1">The sequence shown here is derived from an EMBL/GenBank/DDBJ whole genome shotgun (WGS) entry which is preliminary data.</text>
</comment>